<dbReference type="InterPro" id="IPR013968">
    <property type="entry name" value="PKS_KR"/>
</dbReference>
<dbReference type="PANTHER" id="PTHR43775:SF37">
    <property type="entry name" value="SI:DKEY-61P9.11"/>
    <property type="match status" value="1"/>
</dbReference>
<feature type="region of interest" description="C-terminal hotdog fold" evidence="4">
    <location>
        <begin position="1556"/>
        <end position="1692"/>
    </location>
</feature>
<keyword evidence="8" id="KW-1185">Reference proteome</keyword>
<dbReference type="Pfam" id="PF16197">
    <property type="entry name" value="KAsynt_C_assoc"/>
    <property type="match status" value="1"/>
</dbReference>
<dbReference type="InterPro" id="IPR016035">
    <property type="entry name" value="Acyl_Trfase/lysoPLipase"/>
</dbReference>
<dbReference type="InterPro" id="IPR014031">
    <property type="entry name" value="Ketoacyl_synth_C"/>
</dbReference>
<dbReference type="SMART" id="SM00822">
    <property type="entry name" value="PKS_KR"/>
    <property type="match status" value="1"/>
</dbReference>
<dbReference type="GO" id="GO:0006633">
    <property type="term" value="P:fatty acid biosynthetic process"/>
    <property type="evidence" value="ECO:0007669"/>
    <property type="project" value="TreeGrafter"/>
</dbReference>
<name>A0A7W9HKQ6_9PSEU</name>
<dbReference type="InterPro" id="IPR016036">
    <property type="entry name" value="Malonyl_transacylase_ACP-bd"/>
</dbReference>
<dbReference type="SUPFAM" id="SSF51735">
    <property type="entry name" value="NAD(P)-binding Rossmann-fold domains"/>
    <property type="match status" value="1"/>
</dbReference>
<dbReference type="Pfam" id="PF08659">
    <property type="entry name" value="KR"/>
    <property type="match status" value="1"/>
</dbReference>
<organism evidence="7 8">
    <name type="scientific">Saccharothrix ecbatanensis</name>
    <dbReference type="NCBI Taxonomy" id="1105145"/>
    <lineage>
        <taxon>Bacteria</taxon>
        <taxon>Bacillati</taxon>
        <taxon>Actinomycetota</taxon>
        <taxon>Actinomycetes</taxon>
        <taxon>Pseudonocardiales</taxon>
        <taxon>Pseudonocardiaceae</taxon>
        <taxon>Saccharothrix</taxon>
    </lineage>
</organism>
<dbReference type="InterPro" id="IPR042104">
    <property type="entry name" value="PKS_dehydratase_sf"/>
</dbReference>
<dbReference type="PROSITE" id="PS52004">
    <property type="entry name" value="KS3_2"/>
    <property type="match status" value="1"/>
</dbReference>
<evidence type="ECO:0000259" key="6">
    <source>
        <dbReference type="PROSITE" id="PS52019"/>
    </source>
</evidence>
<evidence type="ECO:0000313" key="8">
    <source>
        <dbReference type="Proteomes" id="UP000552097"/>
    </source>
</evidence>
<dbReference type="Pfam" id="PF00109">
    <property type="entry name" value="ketoacyl-synt"/>
    <property type="match status" value="1"/>
</dbReference>
<keyword evidence="1" id="KW-0596">Phosphopantetheine</keyword>
<dbReference type="InterPro" id="IPR050091">
    <property type="entry name" value="PKS_NRPS_Biosynth_Enz"/>
</dbReference>
<evidence type="ECO:0000313" key="7">
    <source>
        <dbReference type="EMBL" id="MBB5803915.1"/>
    </source>
</evidence>
<dbReference type="Gene3D" id="3.40.47.10">
    <property type="match status" value="1"/>
</dbReference>
<accession>A0A7W9HKQ6</accession>
<dbReference type="InterPro" id="IPR049552">
    <property type="entry name" value="PKS_DH_N"/>
</dbReference>
<dbReference type="SUPFAM" id="SSF53901">
    <property type="entry name" value="Thiolase-like"/>
    <property type="match status" value="1"/>
</dbReference>
<sequence>MSPSEGVAIVGMACRYPDADSPTRLWETVLGRRRGFRRFPEQRLSSAYLGPADDPDRTCSTHAGLLRDWRFDRKRFGVPGPLHRAVDHVHWLALETAADALVDAGFPDGRGLDRDRVGVVLGNTMTGEFSRAAQLRLRWPFVRRAAAAALAGAGVDPGRAEHALSLLSDLVRTPFPVPGDESLAGALSNTIAGRICNHFDFHGSGYTVDGACASSLLSVMTASRALLDGDLEFALAGGVDLSLDPFELVGFARTGALAVDRMRVYDESPTGFLPGEGCGVVALMRAEDAERAGLRVYAVLAGWGTSTDGSGGLTRPRSHGQTLAMARAYRMAGIEPHHIELVEGHGTGTKVGDEVELTALSQIRGDGAHRAALGSVKANIGHTKAAAGVAGLIKATLAVHHRVLPPTTGVDSPHALLRRAGTPLRVLAEPEPWQTTTPLASVSSMGFGGVNAHVVLRGLPARPVDALPPRVVALSRRPHRDEILLLDAADADGLRERLDTVAALAPRLSTAELHDLAATTHAGRHVPGAVRCALVADTPDALHRAATAARDHLPGWDGRLVLDEPAGVVLASGPAPRVGLLLPGQAAPVRADLGPWAADLDVPTPYGVTIVDGARDTAVAQPAILRQSLAGLAWLDACGVRPVAAVGHSLGEISALVWAGALDPATGLGLAVARGRLMAEHGREGTTMAGIGTPPTEIDSLTEGLAVEVAGFNGPEQTTVAGPVEDVERLVTRAKSRGVAVTVLPVSHAFHSAAMDDVVEPLRAELAGVPFAQPSRPVFSTVTGRPLTSTTDLAALLVDQVTRPVRFTEAVRRLAERCELLVEVGPGATLADIVRTTVPDVPAISLDGTHPHRHAMATAALAACAAGDLDAWFAGRVHRPLDLDAGIELLANPCETVLPGMSELPVELPAEPLARQQTVLETPVDGEPLEVVRAHLSEVLELPLGSIQPGSTLLGDLHLNSLQVVQHVAAMAGLLGRTPPGAALSIVDSTVADIADLLAKQPSTTEETSDAPPAGIAQWVRAFEHRWTPFEPVGATTPPGDWTVDAPPGHWLDDVSLPGHGLAVWLEGEEPAEVARALALIAETRPSRLLVAHHGHPAAAAVGRSAAVELDDCAVTVVDVEGEALDARLVAATGYRELRVTEDGVEHVTTRAHHRGPDCDLPLGRGDVCLVTGGADGITGACGAALARRTDCTLVVLGRSAPDSPRVKAALSSLGDGIRAHYVQADVTDPADVARAVTAAGILGPVRGLLHGAGVNTPQRMGTVTAATLKQTLGPKVIGLRRLLDAAPGLRLVIAFGSIIGRRGLPGESEYCVANDWLRVEVERAAVERAAVELAQGGRADCRFHLLEWSLWSGIGMGERMGVVDGLAATGITPITAQDGPRAMMRVLADRDAPVTVLLTGRFPAGPTLAVAGPPPEPLRFIEDLPVRFAGVEAVVEASLSLGDDPYLDEHRIEGVPVLPAVVGLEAMAQAADAVTGERHGWAFEDVDLRSPVTVEERGSRLLRVLALHDGDDSVRVALRDETDGFGADRFTATVRDAAAQDRCFPPADDTGTHDTHPFYGPLLFHRGRFRRLLGYDLLSAFEVLARVRAEPDTTWFSEFHHQRLLLGDPGAHDAALHVLLACVPHRRALPVGADRFTVWRAPSGVLRVHAVERAHTADDYVFDLDVSDSTGAPVARWDALRLRAIGPTRWDEPLLVPLVGPLLSRRLIELDVAQHVELIVAGTDRPAPPGDHWTTATVDDHVLLARADRPVGIAWGTPTHAPATKADDEVVTCAAGKLDESVEVTAGRVAAGRAALAGLGGDRSAPLELDEITDDGLLVLSGAGAAVVVARPRVVGLGDPVIAIAVGGV</sequence>
<proteinExistence type="predicted"/>
<evidence type="ECO:0000256" key="4">
    <source>
        <dbReference type="PROSITE-ProRule" id="PRU01363"/>
    </source>
</evidence>
<dbReference type="Gene3D" id="3.10.129.110">
    <property type="entry name" value="Polyketide synthase dehydratase"/>
    <property type="match status" value="1"/>
</dbReference>
<dbReference type="PANTHER" id="PTHR43775">
    <property type="entry name" value="FATTY ACID SYNTHASE"/>
    <property type="match status" value="1"/>
</dbReference>
<dbReference type="SUPFAM" id="SSF55048">
    <property type="entry name" value="Probable ACP-binding domain of malonyl-CoA ACP transacylase"/>
    <property type="match status" value="1"/>
</dbReference>
<dbReference type="InterPro" id="IPR001227">
    <property type="entry name" value="Ac_transferase_dom_sf"/>
</dbReference>
<dbReference type="SMART" id="SM00827">
    <property type="entry name" value="PKS_AT"/>
    <property type="match status" value="1"/>
</dbReference>
<dbReference type="SMART" id="SM00826">
    <property type="entry name" value="PKS_DH"/>
    <property type="match status" value="1"/>
</dbReference>
<dbReference type="Pfam" id="PF21089">
    <property type="entry name" value="PKS_DH_N"/>
    <property type="match status" value="1"/>
</dbReference>
<dbReference type="RefSeq" id="WP_184921497.1">
    <property type="nucleotide sequence ID" value="NZ_JACHMO010000001.1"/>
</dbReference>
<protein>
    <submittedName>
        <fullName evidence="7">Enediyne polyketide synthase</fullName>
    </submittedName>
</protein>
<dbReference type="InterPro" id="IPR036736">
    <property type="entry name" value="ACP-like_sf"/>
</dbReference>
<dbReference type="InterPro" id="IPR057326">
    <property type="entry name" value="KR_dom"/>
</dbReference>
<dbReference type="SUPFAM" id="SSF52151">
    <property type="entry name" value="FabD/lysophospholipase-like"/>
    <property type="match status" value="1"/>
</dbReference>
<dbReference type="InterPro" id="IPR049551">
    <property type="entry name" value="PKS_DH_C"/>
</dbReference>
<dbReference type="InterPro" id="IPR020841">
    <property type="entry name" value="PKS_Beta-ketoAc_synthase_dom"/>
</dbReference>
<evidence type="ECO:0000256" key="3">
    <source>
        <dbReference type="ARBA" id="ARBA00022679"/>
    </source>
</evidence>
<keyword evidence="3" id="KW-0808">Transferase</keyword>
<dbReference type="Gene3D" id="3.40.366.10">
    <property type="entry name" value="Malonyl-Coenzyme A Acyl Carrier Protein, domain 2"/>
    <property type="match status" value="1"/>
</dbReference>
<dbReference type="InterPro" id="IPR014043">
    <property type="entry name" value="Acyl_transferase_dom"/>
</dbReference>
<dbReference type="InterPro" id="IPR016039">
    <property type="entry name" value="Thiolase-like"/>
</dbReference>
<dbReference type="GO" id="GO:0071770">
    <property type="term" value="P:DIM/DIP cell wall layer assembly"/>
    <property type="evidence" value="ECO:0007669"/>
    <property type="project" value="TreeGrafter"/>
</dbReference>
<keyword evidence="2" id="KW-0597">Phosphoprotein</keyword>
<evidence type="ECO:0000256" key="2">
    <source>
        <dbReference type="ARBA" id="ARBA00022553"/>
    </source>
</evidence>
<dbReference type="GO" id="GO:0005737">
    <property type="term" value="C:cytoplasm"/>
    <property type="evidence" value="ECO:0007669"/>
    <property type="project" value="TreeGrafter"/>
</dbReference>
<dbReference type="GO" id="GO:0005886">
    <property type="term" value="C:plasma membrane"/>
    <property type="evidence" value="ECO:0007669"/>
    <property type="project" value="TreeGrafter"/>
</dbReference>
<dbReference type="InterPro" id="IPR032821">
    <property type="entry name" value="PKS_assoc"/>
</dbReference>
<evidence type="ECO:0000259" key="5">
    <source>
        <dbReference type="PROSITE" id="PS52004"/>
    </source>
</evidence>
<dbReference type="SMART" id="SM00825">
    <property type="entry name" value="PKS_KS"/>
    <property type="match status" value="1"/>
</dbReference>
<feature type="active site" description="Proton donor; for dehydratase activity" evidence="4">
    <location>
        <position position="1614"/>
    </location>
</feature>
<dbReference type="InterPro" id="IPR014030">
    <property type="entry name" value="Ketoacyl_synth_N"/>
</dbReference>
<dbReference type="Pfam" id="PF02801">
    <property type="entry name" value="Ketoacyl-synt_C"/>
    <property type="match status" value="1"/>
</dbReference>
<evidence type="ECO:0000256" key="1">
    <source>
        <dbReference type="ARBA" id="ARBA00022450"/>
    </source>
</evidence>
<dbReference type="EMBL" id="JACHMO010000001">
    <property type="protein sequence ID" value="MBB5803915.1"/>
    <property type="molecule type" value="Genomic_DNA"/>
</dbReference>
<feature type="region of interest" description="N-terminal hotdog fold" evidence="4">
    <location>
        <begin position="1419"/>
        <end position="1542"/>
    </location>
</feature>
<feature type="active site" description="Proton acceptor; for dehydratase activity" evidence="4">
    <location>
        <position position="1451"/>
    </location>
</feature>
<dbReference type="InterPro" id="IPR020807">
    <property type="entry name" value="PKS_DH"/>
</dbReference>
<dbReference type="SUPFAM" id="SSF47336">
    <property type="entry name" value="ACP-like"/>
    <property type="match status" value="1"/>
</dbReference>
<dbReference type="CDD" id="cd00833">
    <property type="entry name" value="PKS"/>
    <property type="match status" value="1"/>
</dbReference>
<dbReference type="InterPro" id="IPR049900">
    <property type="entry name" value="PKS_mFAS_DH"/>
</dbReference>
<dbReference type="GO" id="GO:0004312">
    <property type="term" value="F:fatty acid synthase activity"/>
    <property type="evidence" value="ECO:0007669"/>
    <property type="project" value="TreeGrafter"/>
</dbReference>
<gene>
    <name evidence="7" type="ORF">F4560_003683</name>
</gene>
<feature type="domain" description="PKS/mFAS DH" evidence="6">
    <location>
        <begin position="1419"/>
        <end position="1692"/>
    </location>
</feature>
<reference evidence="7 8" key="1">
    <citation type="submission" date="2020-08" db="EMBL/GenBank/DDBJ databases">
        <title>Sequencing the genomes of 1000 actinobacteria strains.</title>
        <authorList>
            <person name="Klenk H.-P."/>
        </authorList>
    </citation>
    <scope>NUCLEOTIDE SEQUENCE [LARGE SCALE GENOMIC DNA]</scope>
    <source>
        <strain evidence="7 8">DSM 45486</strain>
    </source>
</reference>
<dbReference type="Pfam" id="PF00698">
    <property type="entry name" value="Acyl_transf_1"/>
    <property type="match status" value="1"/>
</dbReference>
<dbReference type="PROSITE" id="PS52019">
    <property type="entry name" value="PKS_MFAS_DH"/>
    <property type="match status" value="1"/>
</dbReference>
<dbReference type="Proteomes" id="UP000552097">
    <property type="component" value="Unassembled WGS sequence"/>
</dbReference>
<dbReference type="Pfam" id="PF14765">
    <property type="entry name" value="PS-DH"/>
    <property type="match status" value="1"/>
</dbReference>
<dbReference type="InterPro" id="IPR036291">
    <property type="entry name" value="NAD(P)-bd_dom_sf"/>
</dbReference>
<feature type="domain" description="Ketosynthase family 3 (KS3)" evidence="5">
    <location>
        <begin position="4"/>
        <end position="458"/>
    </location>
</feature>
<dbReference type="Gene3D" id="3.40.50.720">
    <property type="entry name" value="NAD(P)-binding Rossmann-like Domain"/>
    <property type="match status" value="1"/>
</dbReference>
<dbReference type="Gene3D" id="1.10.1200.10">
    <property type="entry name" value="ACP-like"/>
    <property type="match status" value="1"/>
</dbReference>
<comment type="caution">
    <text evidence="7">The sequence shown here is derived from an EMBL/GenBank/DDBJ whole genome shotgun (WGS) entry which is preliminary data.</text>
</comment>